<accession>A0AA85C2W7</accession>
<dbReference type="GO" id="GO:0005544">
    <property type="term" value="F:calcium-dependent phospholipid binding"/>
    <property type="evidence" value="ECO:0007669"/>
    <property type="project" value="InterPro"/>
</dbReference>
<dbReference type="Pfam" id="PF00191">
    <property type="entry name" value="Annexin"/>
    <property type="match status" value="1"/>
</dbReference>
<evidence type="ECO:0000313" key="5">
    <source>
        <dbReference type="WBParaSite" id="SMTH1_95150.1"/>
    </source>
</evidence>
<dbReference type="WBParaSite" id="SMTH1_95150.1">
    <property type="protein sequence ID" value="SMTH1_95150.1"/>
    <property type="gene ID" value="SMTH1_95150"/>
</dbReference>
<keyword evidence="3" id="KW-0041">Annexin</keyword>
<dbReference type="SUPFAM" id="SSF47874">
    <property type="entry name" value="Annexin"/>
    <property type="match status" value="1"/>
</dbReference>
<evidence type="ECO:0000256" key="2">
    <source>
        <dbReference type="ARBA" id="ARBA00022737"/>
    </source>
</evidence>
<comment type="similarity">
    <text evidence="1">Belongs to the annexin family.</text>
</comment>
<dbReference type="GO" id="GO:0005509">
    <property type="term" value="F:calcium ion binding"/>
    <property type="evidence" value="ECO:0007669"/>
    <property type="project" value="InterPro"/>
</dbReference>
<dbReference type="AlphaFoldDB" id="A0AA85C2W7"/>
<dbReference type="GO" id="GO:0005886">
    <property type="term" value="C:plasma membrane"/>
    <property type="evidence" value="ECO:0007669"/>
    <property type="project" value="TreeGrafter"/>
</dbReference>
<reference evidence="5" key="1">
    <citation type="submission" date="2023-11" db="UniProtKB">
        <authorList>
            <consortium name="WormBaseParasite"/>
        </authorList>
    </citation>
    <scope>IDENTIFICATION</scope>
</reference>
<dbReference type="Proteomes" id="UP000050791">
    <property type="component" value="Unassembled WGS sequence"/>
</dbReference>
<sequence length="536" mass="62956">MFFDVANRLIFILLGTIWMIYQLYNKQTTQTTHSPTDHISTERIVSKTENVTHPMFTVEDVRRIANETRKTTLKIVQSSDKQRTQTTHSPTDHISTERIVSKTENVTHPMFTVEDVHRIANETRKTTLKIVQSSDKQRTQTTHSPTDHISTERIVSKTENVTHPMFTVEDVRRIANETRKTTLKIVQSSDKQRPIFIRSPLNKIDSQGYVFQPKIDTSKDFSVDNDVQNIKIKTKEQKYDMVLEILLTRTNAQRQQIAIHYNKIFKTSIMNEMNNVKPNNLKLLLQDLLTDTSILFAEELYKAIYTSNLQMTTGLLMDFWENEFNQVENIYKLYSNESIWKSIEKRFGKSTQEFMQCVVETRRVKIEQQLTEDDVFKPVVNMNEVSKTFHVLLKQMNSVEDNQQQLSNLLCKLNPFQIDELDMMYQRDFRRVSSELIQRRSSGEMHDLLMSLYTYSVTKPMYFATLIHDALYKELIDMLTAQRLLIFRSEIDLQTVCDLYDAEYGIYLADDVKQKYFNKQDNALTNLLKTEKSIVF</sequence>
<dbReference type="InterPro" id="IPR018502">
    <property type="entry name" value="Annexin_repeat"/>
</dbReference>
<evidence type="ECO:0008006" key="6">
    <source>
        <dbReference type="Google" id="ProtNLM"/>
    </source>
</evidence>
<dbReference type="GO" id="GO:0001786">
    <property type="term" value="F:phosphatidylserine binding"/>
    <property type="evidence" value="ECO:0007669"/>
    <property type="project" value="TreeGrafter"/>
</dbReference>
<evidence type="ECO:0000313" key="4">
    <source>
        <dbReference type="Proteomes" id="UP000050791"/>
    </source>
</evidence>
<protein>
    <recommendedName>
        <fullName evidence="6">Annexin</fullName>
    </recommendedName>
</protein>
<dbReference type="PANTHER" id="PTHR10502">
    <property type="entry name" value="ANNEXIN"/>
    <property type="match status" value="1"/>
</dbReference>
<organism evidence="4 5">
    <name type="scientific">Schistosoma mattheei</name>
    <dbReference type="NCBI Taxonomy" id="31246"/>
    <lineage>
        <taxon>Eukaryota</taxon>
        <taxon>Metazoa</taxon>
        <taxon>Spiralia</taxon>
        <taxon>Lophotrochozoa</taxon>
        <taxon>Platyhelminthes</taxon>
        <taxon>Trematoda</taxon>
        <taxon>Digenea</taxon>
        <taxon>Strigeidida</taxon>
        <taxon>Schistosomatoidea</taxon>
        <taxon>Schistosomatidae</taxon>
        <taxon>Schistosoma</taxon>
    </lineage>
</organism>
<dbReference type="PANTHER" id="PTHR10502:SF102">
    <property type="entry name" value="ANNEXIN B11"/>
    <property type="match status" value="1"/>
</dbReference>
<proteinExistence type="inferred from homology"/>
<dbReference type="GO" id="GO:0005737">
    <property type="term" value="C:cytoplasm"/>
    <property type="evidence" value="ECO:0007669"/>
    <property type="project" value="TreeGrafter"/>
</dbReference>
<name>A0AA85C2W7_9TREM</name>
<dbReference type="InterPro" id="IPR037104">
    <property type="entry name" value="Annexin_sf"/>
</dbReference>
<dbReference type="Gene3D" id="1.10.220.10">
    <property type="entry name" value="Annexin"/>
    <property type="match status" value="2"/>
</dbReference>
<keyword evidence="2" id="KW-0677">Repeat</keyword>
<evidence type="ECO:0000256" key="3">
    <source>
        <dbReference type="ARBA" id="ARBA00023216"/>
    </source>
</evidence>
<evidence type="ECO:0000256" key="1">
    <source>
        <dbReference type="ARBA" id="ARBA00007831"/>
    </source>
</evidence>